<keyword evidence="3" id="KW-1003">Cell membrane</keyword>
<keyword evidence="7" id="KW-0813">Transport</keyword>
<evidence type="ECO:0000256" key="8">
    <source>
        <dbReference type="SAM" id="Phobius"/>
    </source>
</evidence>
<dbReference type="Proteomes" id="UP000315439">
    <property type="component" value="Unassembled WGS sequence"/>
</dbReference>
<dbReference type="GO" id="GO:0022857">
    <property type="term" value="F:transmembrane transporter activity"/>
    <property type="evidence" value="ECO:0007669"/>
    <property type="project" value="InterPro"/>
</dbReference>
<organism evidence="9 10">
    <name type="scientific">Aliikangiella coralliicola</name>
    <dbReference type="NCBI Taxonomy" id="2592383"/>
    <lineage>
        <taxon>Bacteria</taxon>
        <taxon>Pseudomonadati</taxon>
        <taxon>Pseudomonadota</taxon>
        <taxon>Gammaproteobacteria</taxon>
        <taxon>Oceanospirillales</taxon>
        <taxon>Pleioneaceae</taxon>
        <taxon>Aliikangiella</taxon>
    </lineage>
</organism>
<reference evidence="9 10" key="1">
    <citation type="submission" date="2019-07" db="EMBL/GenBank/DDBJ databases">
        <title>Draft genome for Aliikangiella sp. M105.</title>
        <authorList>
            <person name="Wang G."/>
        </authorList>
    </citation>
    <scope>NUCLEOTIDE SEQUENCE [LARGE SCALE GENOMIC DNA]</scope>
    <source>
        <strain evidence="9 10">M105</strain>
    </source>
</reference>
<name>A0A545U8U6_9GAMM</name>
<evidence type="ECO:0000256" key="5">
    <source>
        <dbReference type="ARBA" id="ARBA00022989"/>
    </source>
</evidence>
<accession>A0A545U8U6</accession>
<comment type="similarity">
    <text evidence="2 7">Belongs to the ExbD/TolR family.</text>
</comment>
<comment type="subcellular location">
    <subcellularLocation>
        <location evidence="1">Cell membrane</location>
        <topology evidence="1">Single-pass membrane protein</topology>
    </subcellularLocation>
    <subcellularLocation>
        <location evidence="7">Cell membrane</location>
        <topology evidence="7">Single-pass type II membrane protein</topology>
    </subcellularLocation>
</comment>
<evidence type="ECO:0000256" key="3">
    <source>
        <dbReference type="ARBA" id="ARBA00022475"/>
    </source>
</evidence>
<dbReference type="Pfam" id="PF02472">
    <property type="entry name" value="ExbD"/>
    <property type="match status" value="1"/>
</dbReference>
<evidence type="ECO:0000313" key="9">
    <source>
        <dbReference type="EMBL" id="TQV85878.1"/>
    </source>
</evidence>
<keyword evidence="10" id="KW-1185">Reference proteome</keyword>
<keyword evidence="7" id="KW-0653">Protein transport</keyword>
<evidence type="ECO:0000313" key="10">
    <source>
        <dbReference type="Proteomes" id="UP000315439"/>
    </source>
</evidence>
<dbReference type="EMBL" id="VIKS01000011">
    <property type="protein sequence ID" value="TQV85878.1"/>
    <property type="molecule type" value="Genomic_DNA"/>
</dbReference>
<evidence type="ECO:0000256" key="1">
    <source>
        <dbReference type="ARBA" id="ARBA00004162"/>
    </source>
</evidence>
<protein>
    <submittedName>
        <fullName evidence="9">Biopolymer transporter ExbD</fullName>
    </submittedName>
</protein>
<evidence type="ECO:0000256" key="7">
    <source>
        <dbReference type="RuleBase" id="RU003879"/>
    </source>
</evidence>
<dbReference type="InterPro" id="IPR003400">
    <property type="entry name" value="ExbD"/>
</dbReference>
<sequence length="174" mass="19570">MKKRGLKHLQEAEELNITAFLNLMVILVPFLLITAVFSRMTVLELNLPALDAKAKPQEKVKLQLELVLRDQSFDIQDANLGVIKKFARTKGETRWDLFTDSLVEIKSRFPEEDSITLLLEPSIDYKTMIKVMDRVRSADVVSALSVETVILFPNISIGDAPPVVTDSQTESGQK</sequence>
<dbReference type="RefSeq" id="WP_142932797.1">
    <property type="nucleotide sequence ID" value="NZ_ML660167.1"/>
</dbReference>
<feature type="transmembrane region" description="Helical" evidence="8">
    <location>
        <begin position="20"/>
        <end position="38"/>
    </location>
</feature>
<keyword evidence="5 8" id="KW-1133">Transmembrane helix</keyword>
<evidence type="ECO:0000256" key="2">
    <source>
        <dbReference type="ARBA" id="ARBA00005811"/>
    </source>
</evidence>
<dbReference type="GO" id="GO:0015031">
    <property type="term" value="P:protein transport"/>
    <property type="evidence" value="ECO:0007669"/>
    <property type="project" value="UniProtKB-KW"/>
</dbReference>
<evidence type="ECO:0000256" key="4">
    <source>
        <dbReference type="ARBA" id="ARBA00022692"/>
    </source>
</evidence>
<dbReference type="AlphaFoldDB" id="A0A545U8U6"/>
<gene>
    <name evidence="9" type="ORF">FLL46_18315</name>
</gene>
<evidence type="ECO:0000256" key="6">
    <source>
        <dbReference type="ARBA" id="ARBA00023136"/>
    </source>
</evidence>
<comment type="caution">
    <text evidence="9">The sequence shown here is derived from an EMBL/GenBank/DDBJ whole genome shotgun (WGS) entry which is preliminary data.</text>
</comment>
<proteinExistence type="inferred from homology"/>
<dbReference type="OrthoDB" id="9150865at2"/>
<keyword evidence="6 8" id="KW-0472">Membrane</keyword>
<keyword evidence="4 7" id="KW-0812">Transmembrane</keyword>
<dbReference type="GO" id="GO:0005886">
    <property type="term" value="C:plasma membrane"/>
    <property type="evidence" value="ECO:0007669"/>
    <property type="project" value="UniProtKB-SubCell"/>
</dbReference>